<evidence type="ECO:0000313" key="11">
    <source>
        <dbReference type="EMBL" id="GAF86836.1"/>
    </source>
</evidence>
<evidence type="ECO:0000259" key="10">
    <source>
        <dbReference type="SMART" id="SM00382"/>
    </source>
</evidence>
<proteinExistence type="inferred from homology"/>
<dbReference type="InterPro" id="IPR045085">
    <property type="entry name" value="HLD_clamp_pol_III_gamma_tau"/>
</dbReference>
<keyword evidence="8" id="KW-0808">Transferase</keyword>
<dbReference type="InterPro" id="IPR050238">
    <property type="entry name" value="DNA_Rep/Repair_Clamp_Loader"/>
</dbReference>
<dbReference type="InterPro" id="IPR022754">
    <property type="entry name" value="DNA_pol_III_gamma-3"/>
</dbReference>
<dbReference type="PANTHER" id="PTHR11669:SF0">
    <property type="entry name" value="PROTEIN STICHEL-LIKE 2"/>
    <property type="match status" value="1"/>
</dbReference>
<dbReference type="GO" id="GO:0046872">
    <property type="term" value="F:metal ion binding"/>
    <property type="evidence" value="ECO:0007669"/>
    <property type="project" value="UniProtKB-KW"/>
</dbReference>
<comment type="caution">
    <text evidence="11">The sequence shown here is derived from an EMBL/GenBank/DDBJ whole genome shotgun (WGS) entry which is preliminary data.</text>
</comment>
<dbReference type="NCBIfam" id="TIGR02397">
    <property type="entry name" value="dnaX_nterm"/>
    <property type="match status" value="1"/>
</dbReference>
<evidence type="ECO:0000256" key="3">
    <source>
        <dbReference type="ARBA" id="ARBA00022705"/>
    </source>
</evidence>
<dbReference type="Pfam" id="PF12169">
    <property type="entry name" value="DNA_pol3_gamma3"/>
    <property type="match status" value="1"/>
</dbReference>
<evidence type="ECO:0000256" key="9">
    <source>
        <dbReference type="ARBA" id="ARBA00049244"/>
    </source>
</evidence>
<feature type="non-terminal residue" evidence="11">
    <location>
        <position position="277"/>
    </location>
</feature>
<dbReference type="SUPFAM" id="SSF52540">
    <property type="entry name" value="P-loop containing nucleoside triphosphate hydrolases"/>
    <property type="match status" value="1"/>
</dbReference>
<keyword evidence="5" id="KW-0547">Nucleotide-binding</keyword>
<comment type="catalytic activity">
    <reaction evidence="9">
        <text>DNA(n) + a 2'-deoxyribonucleoside 5'-triphosphate = DNA(n+1) + diphosphate</text>
        <dbReference type="Rhea" id="RHEA:22508"/>
        <dbReference type="Rhea" id="RHEA-COMP:17339"/>
        <dbReference type="Rhea" id="RHEA-COMP:17340"/>
        <dbReference type="ChEBI" id="CHEBI:33019"/>
        <dbReference type="ChEBI" id="CHEBI:61560"/>
        <dbReference type="ChEBI" id="CHEBI:173112"/>
        <dbReference type="EC" id="2.7.7.7"/>
    </reaction>
</comment>
<dbReference type="InterPro" id="IPR003593">
    <property type="entry name" value="AAA+_ATPase"/>
</dbReference>
<dbReference type="EC" id="2.7.7.7" evidence="2"/>
<name>X0THS8_9ZZZZ</name>
<dbReference type="GO" id="GO:0003887">
    <property type="term" value="F:DNA-directed DNA polymerase activity"/>
    <property type="evidence" value="ECO:0007669"/>
    <property type="project" value="UniProtKB-KW"/>
</dbReference>
<feature type="non-terminal residue" evidence="11">
    <location>
        <position position="1"/>
    </location>
</feature>
<keyword evidence="7" id="KW-0067">ATP-binding</keyword>
<keyword evidence="8" id="KW-0548">Nucleotidyltransferase</keyword>
<keyword evidence="3" id="KW-0235">DNA replication</keyword>
<feature type="domain" description="AAA+ ATPase" evidence="10">
    <location>
        <begin position="19"/>
        <end position="161"/>
    </location>
</feature>
<comment type="similarity">
    <text evidence="1">Belongs to the DnaX/STICHEL family.</text>
</comment>
<dbReference type="CDD" id="cd18137">
    <property type="entry name" value="HLD_clamp_pol_III_gamma_tau"/>
    <property type="match status" value="1"/>
</dbReference>
<dbReference type="PANTHER" id="PTHR11669">
    <property type="entry name" value="REPLICATION FACTOR C / DNA POLYMERASE III GAMMA-TAU SUBUNIT"/>
    <property type="match status" value="1"/>
</dbReference>
<dbReference type="Pfam" id="PF13177">
    <property type="entry name" value="DNA_pol3_delta2"/>
    <property type="match status" value="1"/>
</dbReference>
<keyword evidence="6" id="KW-0862">Zinc</keyword>
<dbReference type="InterPro" id="IPR001270">
    <property type="entry name" value="ClpA/B"/>
</dbReference>
<accession>X0THS8</accession>
<dbReference type="Gene3D" id="1.20.272.10">
    <property type="match status" value="1"/>
</dbReference>
<evidence type="ECO:0000256" key="5">
    <source>
        <dbReference type="ARBA" id="ARBA00022741"/>
    </source>
</evidence>
<dbReference type="PRINTS" id="PR00300">
    <property type="entry name" value="CLPPROTEASEA"/>
</dbReference>
<dbReference type="InterPro" id="IPR027417">
    <property type="entry name" value="P-loop_NTPase"/>
</dbReference>
<dbReference type="Pfam" id="PF22608">
    <property type="entry name" value="DNAX_ATPase_lid"/>
    <property type="match status" value="1"/>
</dbReference>
<dbReference type="Gene3D" id="1.10.8.60">
    <property type="match status" value="1"/>
</dbReference>
<sequence>LGQEHITQTLRNAFLSGRLAHAYLFSGARGVGKTSVARIFAKALNCENNNDGNPCNQCTSCVEITHGSSVDVQEIDGASNRGIDEIRNLRENIRYLPSHGKYKIYIIDEVHMLTLPAFNALLKTLEEPPEHVKFVFATTEPHKVPVTILSRCQRFDFKRIPIKKIEEQIKNIIAEEEITISDTGISIIAREAEGSMRDAESLLDQVVSFTGQNVEDNQIGAVLGIIDRDLIYKMSRSIVDADTTLCLEIIDEVYNYGYEIKEFYREIMNQFRNLIVS</sequence>
<dbReference type="InterPro" id="IPR012763">
    <property type="entry name" value="DNA_pol_III_sug/sutau_N"/>
</dbReference>
<dbReference type="GO" id="GO:0005524">
    <property type="term" value="F:ATP binding"/>
    <property type="evidence" value="ECO:0007669"/>
    <property type="project" value="UniProtKB-KW"/>
</dbReference>
<dbReference type="Gene3D" id="3.40.50.300">
    <property type="entry name" value="P-loop containing nucleotide triphosphate hydrolases"/>
    <property type="match status" value="1"/>
</dbReference>
<keyword evidence="4" id="KW-0479">Metal-binding</keyword>
<dbReference type="GO" id="GO:0006261">
    <property type="term" value="P:DNA-templated DNA replication"/>
    <property type="evidence" value="ECO:0007669"/>
    <property type="project" value="TreeGrafter"/>
</dbReference>
<evidence type="ECO:0000256" key="7">
    <source>
        <dbReference type="ARBA" id="ARBA00022840"/>
    </source>
</evidence>
<dbReference type="CDD" id="cd00009">
    <property type="entry name" value="AAA"/>
    <property type="match status" value="1"/>
</dbReference>
<evidence type="ECO:0000256" key="8">
    <source>
        <dbReference type="ARBA" id="ARBA00022932"/>
    </source>
</evidence>
<evidence type="ECO:0000256" key="4">
    <source>
        <dbReference type="ARBA" id="ARBA00022723"/>
    </source>
</evidence>
<evidence type="ECO:0000256" key="2">
    <source>
        <dbReference type="ARBA" id="ARBA00012417"/>
    </source>
</evidence>
<dbReference type="SMART" id="SM00382">
    <property type="entry name" value="AAA"/>
    <property type="match status" value="1"/>
</dbReference>
<keyword evidence="8" id="KW-0239">DNA-directed DNA polymerase</keyword>
<protein>
    <recommendedName>
        <fullName evidence="2">DNA-directed DNA polymerase</fullName>
        <ecNumber evidence="2">2.7.7.7</ecNumber>
    </recommendedName>
</protein>
<reference evidence="11" key="1">
    <citation type="journal article" date="2014" name="Front. Microbiol.">
        <title>High frequency of phylogenetically diverse reductive dehalogenase-homologous genes in deep subseafloor sedimentary metagenomes.</title>
        <authorList>
            <person name="Kawai M."/>
            <person name="Futagami T."/>
            <person name="Toyoda A."/>
            <person name="Takaki Y."/>
            <person name="Nishi S."/>
            <person name="Hori S."/>
            <person name="Arai W."/>
            <person name="Tsubouchi T."/>
            <person name="Morono Y."/>
            <person name="Uchiyama I."/>
            <person name="Ito T."/>
            <person name="Fujiyama A."/>
            <person name="Inagaki F."/>
            <person name="Takami H."/>
        </authorList>
    </citation>
    <scope>NUCLEOTIDE SEQUENCE</scope>
    <source>
        <strain evidence="11">Expedition CK06-06</strain>
    </source>
</reference>
<dbReference type="FunFam" id="1.10.8.60:FF:000013">
    <property type="entry name" value="DNA polymerase III subunit gamma/tau"/>
    <property type="match status" value="1"/>
</dbReference>
<evidence type="ECO:0000256" key="1">
    <source>
        <dbReference type="ARBA" id="ARBA00006360"/>
    </source>
</evidence>
<gene>
    <name evidence="11" type="ORF">S01H1_28913</name>
</gene>
<dbReference type="AlphaFoldDB" id="X0THS8"/>
<organism evidence="11">
    <name type="scientific">marine sediment metagenome</name>
    <dbReference type="NCBI Taxonomy" id="412755"/>
    <lineage>
        <taxon>unclassified sequences</taxon>
        <taxon>metagenomes</taxon>
        <taxon>ecological metagenomes</taxon>
    </lineage>
</organism>
<evidence type="ECO:0000256" key="6">
    <source>
        <dbReference type="ARBA" id="ARBA00022833"/>
    </source>
</evidence>
<dbReference type="EMBL" id="BARS01017701">
    <property type="protein sequence ID" value="GAF86836.1"/>
    <property type="molecule type" value="Genomic_DNA"/>
</dbReference>
<dbReference type="FunFam" id="3.40.50.300:FF:000014">
    <property type="entry name" value="DNA polymerase III subunit gamma/tau"/>
    <property type="match status" value="1"/>
</dbReference>
<dbReference type="GO" id="GO:0009360">
    <property type="term" value="C:DNA polymerase III complex"/>
    <property type="evidence" value="ECO:0007669"/>
    <property type="project" value="InterPro"/>
</dbReference>
<dbReference type="NCBIfam" id="NF004046">
    <property type="entry name" value="PRK05563.1"/>
    <property type="match status" value="1"/>
</dbReference>